<gene>
    <name evidence="1" type="ORF">LCGC14_1669930</name>
</gene>
<name>A0A0F9K7J7_9ZZZZ</name>
<dbReference type="AlphaFoldDB" id="A0A0F9K7J7"/>
<accession>A0A0F9K7J7</accession>
<dbReference type="EMBL" id="LAZR01014321">
    <property type="protein sequence ID" value="KKM18018.1"/>
    <property type="molecule type" value="Genomic_DNA"/>
</dbReference>
<evidence type="ECO:0000313" key="1">
    <source>
        <dbReference type="EMBL" id="KKM18018.1"/>
    </source>
</evidence>
<reference evidence="1" key="1">
    <citation type="journal article" date="2015" name="Nature">
        <title>Complex archaea that bridge the gap between prokaryotes and eukaryotes.</title>
        <authorList>
            <person name="Spang A."/>
            <person name="Saw J.H."/>
            <person name="Jorgensen S.L."/>
            <person name="Zaremba-Niedzwiedzka K."/>
            <person name="Martijn J."/>
            <person name="Lind A.E."/>
            <person name="van Eijk R."/>
            <person name="Schleper C."/>
            <person name="Guy L."/>
            <person name="Ettema T.J."/>
        </authorList>
    </citation>
    <scope>NUCLEOTIDE SEQUENCE</scope>
</reference>
<comment type="caution">
    <text evidence="1">The sequence shown here is derived from an EMBL/GenBank/DDBJ whole genome shotgun (WGS) entry which is preliminary data.</text>
</comment>
<sequence>MLIEQNKRKVSENKQRHNTIYNLSVEAFDKSCLVYYKGTKGEPDYRRIHYCLTQTEFKQRNSLDGNNYRFIGNMALITIYEYWENSCRNLIAEYLSVKPCQVQSDIFGDLRWLRISILHHKGIALPEVERCKIFKWYKRNDAIFIDGDHMEEIVSSIKKSIHNLYKIKA</sequence>
<organism evidence="1">
    <name type="scientific">marine sediment metagenome</name>
    <dbReference type="NCBI Taxonomy" id="412755"/>
    <lineage>
        <taxon>unclassified sequences</taxon>
        <taxon>metagenomes</taxon>
        <taxon>ecological metagenomes</taxon>
    </lineage>
</organism>
<proteinExistence type="predicted"/>
<protein>
    <submittedName>
        <fullName evidence="1">Uncharacterized protein</fullName>
    </submittedName>
</protein>